<protein>
    <recommendedName>
        <fullName evidence="4">Phage portal protein</fullName>
    </recommendedName>
</protein>
<accession>A0A0M6WU63</accession>
<feature type="compositionally biased region" description="Acidic residues" evidence="1">
    <location>
        <begin position="443"/>
        <end position="453"/>
    </location>
</feature>
<dbReference type="RefSeq" id="WP_055062305.1">
    <property type="nucleotide sequence ID" value="NZ_CVRQ01000025.1"/>
</dbReference>
<proteinExistence type="predicted"/>
<sequence length="476" mass="53866">MNPFRKIANSLMNWWKGETAPEVSDSTELTGGVMTLNSPSFLESMGLSRRRKTTSEVTYFTCLKMLSETLAKMPIKYYQRTDKGIIEAEQTDTSRLLTKRPNPFMTPTVFWNTVEINRNHYGNAYVYMRKKFIRKKYGGEVKILDLWVMQSNCVQIVVDDAGIFAGKGRLWYVYTDPTSGSQYVFDTSEVMHFKTSFSFDGVTGLPVQQILRDTISGASASQRYMNSLYESGLTAKATLEYTGELNDKAKEALVKSFEDFGSGARNTGKIIPVPLGMKLTPLDIKLSDSQFFELKKYTALQIAAAFGVKPNQINDYSKSSYANSELQQLSFYVDTELFVIKQYEEEINYKMLTDEEQDDGFYYKYNEKVLFRTDSKTQMEYLKNGVSGSIMKPNEARRKLDLPDGEGGDTLLANGSIVPLTMAGAAYQKGQIEQEETEKPEQPEEETEPDTEQPDTTGQPDETDEAEDEEEQEGGE</sequence>
<keyword evidence="3" id="KW-1185">Reference proteome</keyword>
<dbReference type="InterPro" id="IPR006944">
    <property type="entry name" value="Phage/GTA_portal"/>
</dbReference>
<dbReference type="Proteomes" id="UP000049472">
    <property type="component" value="Unassembled WGS sequence"/>
</dbReference>
<feature type="region of interest" description="Disordered" evidence="1">
    <location>
        <begin position="426"/>
        <end position="476"/>
    </location>
</feature>
<name>A0A0M6WU63_9FIRM</name>
<gene>
    <name evidence="2" type="ORF">T1815_23051</name>
</gene>
<evidence type="ECO:0000313" key="3">
    <source>
        <dbReference type="Proteomes" id="UP000049472"/>
    </source>
</evidence>
<organism evidence="2 3">
    <name type="scientific">Agathobacter rectalis</name>
    <dbReference type="NCBI Taxonomy" id="39491"/>
    <lineage>
        <taxon>Bacteria</taxon>
        <taxon>Bacillati</taxon>
        <taxon>Bacillota</taxon>
        <taxon>Clostridia</taxon>
        <taxon>Lachnospirales</taxon>
        <taxon>Lachnospiraceae</taxon>
        <taxon>Agathobacter</taxon>
    </lineage>
</organism>
<dbReference type="AlphaFoldDB" id="A0A0M6WU63"/>
<feature type="compositionally biased region" description="Acidic residues" evidence="1">
    <location>
        <begin position="461"/>
        <end position="476"/>
    </location>
</feature>
<dbReference type="Pfam" id="PF04860">
    <property type="entry name" value="Phage_portal"/>
    <property type="match status" value="1"/>
</dbReference>
<evidence type="ECO:0000313" key="2">
    <source>
        <dbReference type="EMBL" id="CRL40293.1"/>
    </source>
</evidence>
<evidence type="ECO:0000256" key="1">
    <source>
        <dbReference type="SAM" id="MobiDB-lite"/>
    </source>
</evidence>
<reference evidence="3" key="1">
    <citation type="submission" date="2015-05" db="EMBL/GenBank/DDBJ databases">
        <authorList>
            <consortium name="Pathogen Informatics"/>
        </authorList>
    </citation>
    <scope>NUCLEOTIDE SEQUENCE [LARGE SCALE GENOMIC DNA]</scope>
    <source>
        <strain evidence="3">T1-815</strain>
    </source>
</reference>
<dbReference type="EMBL" id="CVRQ01000025">
    <property type="protein sequence ID" value="CRL40293.1"/>
    <property type="molecule type" value="Genomic_DNA"/>
</dbReference>
<evidence type="ECO:0008006" key="4">
    <source>
        <dbReference type="Google" id="ProtNLM"/>
    </source>
</evidence>
<dbReference type="InterPro" id="IPR006427">
    <property type="entry name" value="Portal_HK97"/>
</dbReference>
<dbReference type="NCBIfam" id="TIGR01537">
    <property type="entry name" value="portal_HK97"/>
    <property type="match status" value="1"/>
</dbReference>